<dbReference type="EMBL" id="KI913969">
    <property type="protein sequence ID" value="ETV98767.1"/>
    <property type="molecule type" value="Genomic_DNA"/>
</dbReference>
<sequence>MLEDKLVTYRVSKANEQARDTYVSTMVPTVTMSPR</sequence>
<organism evidence="1">
    <name type="scientific">Aphanomyces invadans</name>
    <dbReference type="NCBI Taxonomy" id="157072"/>
    <lineage>
        <taxon>Eukaryota</taxon>
        <taxon>Sar</taxon>
        <taxon>Stramenopiles</taxon>
        <taxon>Oomycota</taxon>
        <taxon>Saprolegniomycetes</taxon>
        <taxon>Saprolegniales</taxon>
        <taxon>Verrucalvaceae</taxon>
        <taxon>Aphanomyces</taxon>
    </lineage>
</organism>
<gene>
    <name evidence="1" type="ORF">H310_08834</name>
</gene>
<protein>
    <submittedName>
        <fullName evidence="1">Uncharacterized protein</fullName>
    </submittedName>
</protein>
<dbReference type="AlphaFoldDB" id="A0A024TZH6"/>
<dbReference type="GeneID" id="20085884"/>
<accession>A0A024TZH6</accession>
<reference evidence="1" key="1">
    <citation type="submission" date="2013-12" db="EMBL/GenBank/DDBJ databases">
        <title>The Genome Sequence of Aphanomyces invadans NJM9701.</title>
        <authorList>
            <consortium name="The Broad Institute Genomics Platform"/>
            <person name="Russ C."/>
            <person name="Tyler B."/>
            <person name="van West P."/>
            <person name="Dieguez-Uribeondo J."/>
            <person name="Young S.K."/>
            <person name="Zeng Q."/>
            <person name="Gargeya S."/>
            <person name="Fitzgerald M."/>
            <person name="Abouelleil A."/>
            <person name="Alvarado L."/>
            <person name="Chapman S.B."/>
            <person name="Gainer-Dewar J."/>
            <person name="Goldberg J."/>
            <person name="Griggs A."/>
            <person name="Gujja S."/>
            <person name="Hansen M."/>
            <person name="Howarth C."/>
            <person name="Imamovic A."/>
            <person name="Ireland A."/>
            <person name="Larimer J."/>
            <person name="McCowan C."/>
            <person name="Murphy C."/>
            <person name="Pearson M."/>
            <person name="Poon T.W."/>
            <person name="Priest M."/>
            <person name="Roberts A."/>
            <person name="Saif S."/>
            <person name="Shea T."/>
            <person name="Sykes S."/>
            <person name="Wortman J."/>
            <person name="Nusbaum C."/>
            <person name="Birren B."/>
        </authorList>
    </citation>
    <scope>NUCLEOTIDE SEQUENCE [LARGE SCALE GENOMIC DNA]</scope>
    <source>
        <strain evidence="1">NJM9701</strain>
    </source>
</reference>
<name>A0A024TZH6_9STRA</name>
<dbReference type="VEuPathDB" id="FungiDB:H310_08834"/>
<proteinExistence type="predicted"/>
<dbReference type="RefSeq" id="XP_008872964.1">
    <property type="nucleotide sequence ID" value="XM_008874742.1"/>
</dbReference>
<evidence type="ECO:0000313" key="1">
    <source>
        <dbReference type="EMBL" id="ETV98767.1"/>
    </source>
</evidence>